<proteinExistence type="predicted"/>
<keyword evidence="4" id="KW-1185">Reference proteome</keyword>
<protein>
    <recommendedName>
        <fullName evidence="5">Polysaccharide biosynthesis protein</fullName>
    </recommendedName>
</protein>
<dbReference type="AlphaFoldDB" id="A0A1H8IBV9"/>
<feature type="transmembrane region" description="Helical" evidence="2">
    <location>
        <begin position="133"/>
        <end position="153"/>
    </location>
</feature>
<evidence type="ECO:0000256" key="2">
    <source>
        <dbReference type="SAM" id="Phobius"/>
    </source>
</evidence>
<feature type="transmembrane region" description="Helical" evidence="2">
    <location>
        <begin position="64"/>
        <end position="83"/>
    </location>
</feature>
<feature type="region of interest" description="Disordered" evidence="1">
    <location>
        <begin position="154"/>
        <end position="195"/>
    </location>
</feature>
<reference evidence="3 4" key="1">
    <citation type="submission" date="2016-10" db="EMBL/GenBank/DDBJ databases">
        <authorList>
            <person name="de Groot N.N."/>
        </authorList>
    </citation>
    <scope>NUCLEOTIDE SEQUENCE [LARGE SCALE GENOMIC DNA]</scope>
    <source>
        <strain evidence="3 4">DSM 8512</strain>
    </source>
</reference>
<feature type="transmembrane region" description="Helical" evidence="2">
    <location>
        <begin position="109"/>
        <end position="127"/>
    </location>
</feature>
<keyword evidence="2" id="KW-0812">Transmembrane</keyword>
<dbReference type="STRING" id="34002.SAMN04489859_101244"/>
<accession>A0A1H8IBV9</accession>
<feature type="transmembrane region" description="Helical" evidence="2">
    <location>
        <begin position="28"/>
        <end position="52"/>
    </location>
</feature>
<keyword evidence="2" id="KW-1133">Transmembrane helix</keyword>
<organism evidence="3 4">
    <name type="scientific">Paracoccus alcaliphilus</name>
    <dbReference type="NCBI Taxonomy" id="34002"/>
    <lineage>
        <taxon>Bacteria</taxon>
        <taxon>Pseudomonadati</taxon>
        <taxon>Pseudomonadota</taxon>
        <taxon>Alphaproteobacteria</taxon>
        <taxon>Rhodobacterales</taxon>
        <taxon>Paracoccaceae</taxon>
        <taxon>Paracoccus</taxon>
    </lineage>
</organism>
<evidence type="ECO:0000313" key="3">
    <source>
        <dbReference type="EMBL" id="SEN65914.1"/>
    </source>
</evidence>
<dbReference type="EMBL" id="FODE01000012">
    <property type="protein sequence ID" value="SEN65914.1"/>
    <property type="molecule type" value="Genomic_DNA"/>
</dbReference>
<feature type="compositionally biased region" description="Basic and acidic residues" evidence="1">
    <location>
        <begin position="158"/>
        <end position="168"/>
    </location>
</feature>
<evidence type="ECO:0008006" key="5">
    <source>
        <dbReference type="Google" id="ProtNLM"/>
    </source>
</evidence>
<sequence length="195" mass="20252">MADTTATGAQPKDDTPLKKFIKGENGAGLVNAVLLMVARVGANVLALIWTVLLVRLVQPELSGAVFHAISVAQIASVTLTLNVESASMRFVVPALHKGRADQAAGFIRFNRLLVAGLVIPVSVPLLLMVDMGAAMVLSVIVAMVATALARVSAGRGGGHADRATDCRRGSGLCHRTRRSRPAGRFPDPAAGAEIA</sequence>
<gene>
    <name evidence="3" type="ORF">SAMN04489859_101244</name>
</gene>
<evidence type="ECO:0000313" key="4">
    <source>
        <dbReference type="Proteomes" id="UP000199054"/>
    </source>
</evidence>
<name>A0A1H8IBV9_9RHOB</name>
<dbReference type="Proteomes" id="UP000199054">
    <property type="component" value="Unassembled WGS sequence"/>
</dbReference>
<evidence type="ECO:0000256" key="1">
    <source>
        <dbReference type="SAM" id="MobiDB-lite"/>
    </source>
</evidence>
<keyword evidence="2" id="KW-0472">Membrane</keyword>